<evidence type="ECO:0000313" key="3">
    <source>
        <dbReference type="EMBL" id="KJZ69778.1"/>
    </source>
</evidence>
<feature type="region of interest" description="Disordered" evidence="1">
    <location>
        <begin position="600"/>
        <end position="620"/>
    </location>
</feature>
<feature type="domain" description="Retrovirus-related Pol polyprotein from transposon TNT 1-94-like beta-barrel" evidence="2">
    <location>
        <begin position="394"/>
        <end position="479"/>
    </location>
</feature>
<gene>
    <name evidence="3" type="ORF">HIM_10837</name>
</gene>
<dbReference type="InterPro" id="IPR054722">
    <property type="entry name" value="PolX-like_BBD"/>
</dbReference>
<name>A0A0F7ZRK6_9HYPO</name>
<evidence type="ECO:0000313" key="4">
    <source>
        <dbReference type="Proteomes" id="UP000054481"/>
    </source>
</evidence>
<organism evidence="3 4">
    <name type="scientific">Hirsutella minnesotensis 3608</name>
    <dbReference type="NCBI Taxonomy" id="1043627"/>
    <lineage>
        <taxon>Eukaryota</taxon>
        <taxon>Fungi</taxon>
        <taxon>Dikarya</taxon>
        <taxon>Ascomycota</taxon>
        <taxon>Pezizomycotina</taxon>
        <taxon>Sordariomycetes</taxon>
        <taxon>Hypocreomycetidae</taxon>
        <taxon>Hypocreales</taxon>
        <taxon>Ophiocordycipitaceae</taxon>
        <taxon>Hirsutella</taxon>
    </lineage>
</organism>
<accession>A0A0F7ZRK6</accession>
<evidence type="ECO:0000259" key="2">
    <source>
        <dbReference type="Pfam" id="PF22936"/>
    </source>
</evidence>
<dbReference type="OrthoDB" id="4958340at2759"/>
<sequence length="620" mass="69370">MADVKLTKPSDWADWYEDFVARAETSKILKYVDIDKVQLDLVEPQEPITSEELLAKINSDAQEAWIQAFTENPDNTGPRPEPAEDLTDTQWNRIARLQAEYKVKMVTYSNHQRAYADLAAWVRSTVDKSYLGNASSKSNLRTIVRELKSSLAPTSNEQKEEARRNYRQILTQTKGVKVEAWLVAWNKAKLEGERHKIPELEGDAAINDFLTAVSAFDSTWSKQYRGLIASNRKTQDKDGYSLRQLAELFAEEVRSTRVASKQSDSVFSASEHASQASPCPCGLPSYRHRFKPADCAAVHIAINGSYKDNKFQVRPGRLKFCKESLKQAKWKSLIDTVKESASATKQDQTADKEDPRKHGSFVGLTLNAEAFSDGSADSVFAALNQQHPLYNSTILDGGATTHLVNNKDLLTDIREAPETDYVMIGDSSLKVHARGTRTMEKVLDGADGKNTRDLVLINVAYVPRFHTNIISAKRLKRKGLWYCGFDNTLRMGTYEDNDVLCRLTEKYDLEIVEYKPISRSYFQLPQSQISVFNAFQDVLPSLQAGSQPPPPRRRMATSRQPPPPRSDSSEIWHLRACHAGPDVLERLVLVMGYARHGGPGCTGSGGSCSTSDSAVRSRLL</sequence>
<dbReference type="Proteomes" id="UP000054481">
    <property type="component" value="Unassembled WGS sequence"/>
</dbReference>
<dbReference type="EMBL" id="KQ030680">
    <property type="protein sequence ID" value="KJZ69778.1"/>
    <property type="molecule type" value="Genomic_DNA"/>
</dbReference>
<feature type="region of interest" description="Disordered" evidence="1">
    <location>
        <begin position="542"/>
        <end position="569"/>
    </location>
</feature>
<keyword evidence="4" id="KW-1185">Reference proteome</keyword>
<reference evidence="3 4" key="1">
    <citation type="journal article" date="2014" name="Genome Biol. Evol.">
        <title>Comparative genomics and transcriptomics analyses reveal divergent lifestyle features of nematode endoparasitic fungus Hirsutella minnesotensis.</title>
        <authorList>
            <person name="Lai Y."/>
            <person name="Liu K."/>
            <person name="Zhang X."/>
            <person name="Zhang X."/>
            <person name="Li K."/>
            <person name="Wang N."/>
            <person name="Shu C."/>
            <person name="Wu Y."/>
            <person name="Wang C."/>
            <person name="Bushley K.E."/>
            <person name="Xiang M."/>
            <person name="Liu X."/>
        </authorList>
    </citation>
    <scope>NUCLEOTIDE SEQUENCE [LARGE SCALE GENOMIC DNA]</scope>
    <source>
        <strain evidence="3 4">3608</strain>
    </source>
</reference>
<evidence type="ECO:0000256" key="1">
    <source>
        <dbReference type="SAM" id="MobiDB-lite"/>
    </source>
</evidence>
<dbReference type="Pfam" id="PF22936">
    <property type="entry name" value="Pol_BBD"/>
    <property type="match status" value="1"/>
</dbReference>
<dbReference type="AlphaFoldDB" id="A0A0F7ZRK6"/>
<protein>
    <recommendedName>
        <fullName evidence="2">Retrovirus-related Pol polyprotein from transposon TNT 1-94-like beta-barrel domain-containing protein</fullName>
    </recommendedName>
</protein>
<proteinExistence type="predicted"/>